<evidence type="ECO:0000256" key="1">
    <source>
        <dbReference type="SAM" id="Phobius"/>
    </source>
</evidence>
<accession>A0AAE9ZH84</accession>
<name>A0AAE9ZH84_9PROT</name>
<keyword evidence="1" id="KW-1133">Transmembrane helix</keyword>
<gene>
    <name evidence="3" type="ORF">PUV54_07305</name>
</gene>
<evidence type="ECO:0000259" key="2">
    <source>
        <dbReference type="Pfam" id="PF13937"/>
    </source>
</evidence>
<dbReference type="AlphaFoldDB" id="A0AAE9ZH84"/>
<feature type="transmembrane region" description="Helical" evidence="1">
    <location>
        <begin position="61"/>
        <end position="81"/>
    </location>
</feature>
<dbReference type="Proteomes" id="UP001214043">
    <property type="component" value="Chromosome"/>
</dbReference>
<dbReference type="RefSeq" id="WP_274494959.1">
    <property type="nucleotide sequence ID" value="NZ_CP118166.1"/>
</dbReference>
<dbReference type="EMBL" id="CP118166">
    <property type="protein sequence ID" value="WDI33003.1"/>
    <property type="molecule type" value="Genomic_DNA"/>
</dbReference>
<keyword evidence="4" id="KW-1185">Reference proteome</keyword>
<feature type="transmembrane region" description="Helical" evidence="1">
    <location>
        <begin position="26"/>
        <end position="49"/>
    </location>
</feature>
<evidence type="ECO:0000313" key="3">
    <source>
        <dbReference type="EMBL" id="WDI33003.1"/>
    </source>
</evidence>
<keyword evidence="1" id="KW-0812">Transmembrane</keyword>
<reference evidence="3" key="1">
    <citation type="submission" date="2023-02" db="EMBL/GenBank/DDBJ databases">
        <title>Genome sequence of Hyphococcus flavus.</title>
        <authorList>
            <person name="Rong J.-C."/>
            <person name="Zhao Q."/>
            <person name="Yi M."/>
            <person name="Wu J.-Y."/>
        </authorList>
    </citation>
    <scope>NUCLEOTIDE SEQUENCE</scope>
    <source>
        <strain evidence="3">MCCC 1K03223</strain>
    </source>
</reference>
<proteinExistence type="predicted"/>
<protein>
    <submittedName>
        <fullName evidence="3">DUF4212 domain-containing protein</fullName>
    </submittedName>
</protein>
<dbReference type="InterPro" id="IPR019886">
    <property type="entry name" value="Na_symporter_ssu"/>
</dbReference>
<feature type="domain" description="Sodium symporter small subunit" evidence="2">
    <location>
        <begin position="16"/>
        <end position="92"/>
    </location>
</feature>
<evidence type="ECO:0000313" key="4">
    <source>
        <dbReference type="Proteomes" id="UP001214043"/>
    </source>
</evidence>
<organism evidence="3 4">
    <name type="scientific">Hyphococcus flavus</name>
    <dbReference type="NCBI Taxonomy" id="1866326"/>
    <lineage>
        <taxon>Bacteria</taxon>
        <taxon>Pseudomonadati</taxon>
        <taxon>Pseudomonadota</taxon>
        <taxon>Alphaproteobacteria</taxon>
        <taxon>Parvularculales</taxon>
        <taxon>Parvularculaceae</taxon>
        <taxon>Hyphococcus</taxon>
    </lineage>
</organism>
<dbReference type="NCBIfam" id="TIGR03647">
    <property type="entry name" value="Na_symport_sm"/>
    <property type="match status" value="1"/>
</dbReference>
<dbReference type="KEGG" id="hfl:PUV54_07305"/>
<sequence length="97" mass="10693">MANAKTQDSNGGEANAQAYWRENVKLLCGLLAVWFAVSFGAGILFVDALNAIKIGGFKLGFWFAQQGSIIVFVVLIFIYAARMRVIEKRFGVSDEDQ</sequence>
<dbReference type="Pfam" id="PF13937">
    <property type="entry name" value="DUF4212"/>
    <property type="match status" value="1"/>
</dbReference>
<keyword evidence="1" id="KW-0472">Membrane</keyword>